<evidence type="ECO:0000313" key="2">
    <source>
        <dbReference type="EMBL" id="PHQ39995.1"/>
    </source>
</evidence>
<dbReference type="Proteomes" id="UP000222824">
    <property type="component" value="Unassembled WGS sequence"/>
</dbReference>
<dbReference type="AlphaFoldDB" id="A0A2G1WM25"/>
<dbReference type="Pfam" id="PF23955">
    <property type="entry name" value="DUF7284"/>
    <property type="match status" value="1"/>
</dbReference>
<dbReference type="InterPro" id="IPR055708">
    <property type="entry name" value="DUF7284"/>
</dbReference>
<keyword evidence="3" id="KW-1185">Reference proteome</keyword>
<reference evidence="2 3" key="1">
    <citation type="journal article" date="2014" name="Front. Microbiol.">
        <title>Population and genomic analysis of the genus Halorubrum.</title>
        <authorList>
            <person name="Fullmer M.S."/>
            <person name="Soucy S.M."/>
            <person name="Swithers K.S."/>
            <person name="Makkay A.M."/>
            <person name="Wheeler R."/>
            <person name="Ventosa A."/>
            <person name="Gogarten J.P."/>
            <person name="Papke R.T."/>
        </authorList>
    </citation>
    <scope>NUCLEOTIDE SEQUENCE [LARGE SCALE GENOMIC DNA]</scope>
    <source>
        <strain evidence="2 3">C49</strain>
    </source>
</reference>
<evidence type="ECO:0000256" key="1">
    <source>
        <dbReference type="SAM" id="MobiDB-lite"/>
    </source>
</evidence>
<gene>
    <name evidence="2" type="ORF">DJ69_03225</name>
</gene>
<dbReference type="EMBL" id="NHOA01000020">
    <property type="protein sequence ID" value="PHQ39995.1"/>
    <property type="molecule type" value="Genomic_DNA"/>
</dbReference>
<protein>
    <submittedName>
        <fullName evidence="2">Uncharacterized protein</fullName>
    </submittedName>
</protein>
<proteinExistence type="predicted"/>
<feature type="region of interest" description="Disordered" evidence="1">
    <location>
        <begin position="103"/>
        <end position="150"/>
    </location>
</feature>
<accession>A0A2G1WM25</accession>
<sequence length="179" mass="17983">MTSTVLDMTVLLLCVSASVVALGAVGNDPAAAGPRATEVADLVATETVTVTYASDEAPNGTRTIHATRAELVALVATERGGESEERAPRGTFESEALAAVKRGIGPRTRIDAEGGAGASDGAASESESGDLSTASVSSASIAVGSEPPRSADVTVAVIAHPAPNGSGETETVRIVIRRW</sequence>
<dbReference type="RefSeq" id="WP_099254280.1">
    <property type="nucleotide sequence ID" value="NZ_NHOA01000020.1"/>
</dbReference>
<evidence type="ECO:0000313" key="3">
    <source>
        <dbReference type="Proteomes" id="UP000222824"/>
    </source>
</evidence>
<comment type="caution">
    <text evidence="2">The sequence shown here is derived from an EMBL/GenBank/DDBJ whole genome shotgun (WGS) entry which is preliminary data.</text>
</comment>
<dbReference type="OrthoDB" id="330250at2157"/>
<name>A0A2G1WM25_9EURY</name>
<organism evidence="2 3">
    <name type="scientific">Halorubrum persicum</name>
    <dbReference type="NCBI Taxonomy" id="1383844"/>
    <lineage>
        <taxon>Archaea</taxon>
        <taxon>Methanobacteriati</taxon>
        <taxon>Methanobacteriota</taxon>
        <taxon>Stenosarchaea group</taxon>
        <taxon>Halobacteria</taxon>
        <taxon>Halobacteriales</taxon>
        <taxon>Haloferacaceae</taxon>
        <taxon>Halorubrum</taxon>
    </lineage>
</organism>
<feature type="compositionally biased region" description="Low complexity" evidence="1">
    <location>
        <begin position="119"/>
        <end position="145"/>
    </location>
</feature>